<dbReference type="Pfam" id="PF13561">
    <property type="entry name" value="adh_short_C2"/>
    <property type="match status" value="1"/>
</dbReference>
<comment type="similarity">
    <text evidence="1">Belongs to the short-chain dehydrogenases/reductases (SDR) family.</text>
</comment>
<dbReference type="InterPro" id="IPR020904">
    <property type="entry name" value="Sc_DH/Rdtase_CS"/>
</dbReference>
<dbReference type="PROSITE" id="PS00061">
    <property type="entry name" value="ADH_SHORT"/>
    <property type="match status" value="1"/>
</dbReference>
<gene>
    <name evidence="3" type="ORF">UFOPK1704_00334</name>
</gene>
<dbReference type="InterPro" id="IPR036291">
    <property type="entry name" value="NAD(P)-bd_dom_sf"/>
</dbReference>
<dbReference type="GO" id="GO:0016616">
    <property type="term" value="F:oxidoreductase activity, acting on the CH-OH group of donors, NAD or NADP as acceptor"/>
    <property type="evidence" value="ECO:0007669"/>
    <property type="project" value="TreeGrafter"/>
</dbReference>
<dbReference type="AlphaFoldDB" id="A0A6J6E1J3"/>
<dbReference type="InterPro" id="IPR002347">
    <property type="entry name" value="SDR_fam"/>
</dbReference>
<sequence>MSISADFDPIAQFRLDGKVAIVTGASSGLGARFARVLHAAGATVVITARRLDRLQELAQQLPRSFPVACDVSVAEQRENLVADVMREFGRIDVLVNNAGIGIVTPVERETLEDFESVLQVNTTAVWHLAKLCGQHMVAQGSGSVINVASVLGLVGSTPIKQVNYVASKHAVIGITKELGLQWARKGVRVNSLCPGWFLTEMTSGMESDEGAKKLIAQNSPIPRMGYEHELDGALLFMASDASTFMTGQEVVVDGGWTTR</sequence>
<dbReference type="FunFam" id="3.40.50.720:FF:000084">
    <property type="entry name" value="Short-chain dehydrogenase reductase"/>
    <property type="match status" value="1"/>
</dbReference>
<accession>A0A6J6E1J3</accession>
<dbReference type="EMBL" id="CAEZTQ010000045">
    <property type="protein sequence ID" value="CAB4569085.1"/>
    <property type="molecule type" value="Genomic_DNA"/>
</dbReference>
<reference evidence="3" key="1">
    <citation type="submission" date="2020-05" db="EMBL/GenBank/DDBJ databases">
        <authorList>
            <person name="Chiriac C."/>
            <person name="Salcher M."/>
            <person name="Ghai R."/>
            <person name="Kavagutti S V."/>
        </authorList>
    </citation>
    <scope>NUCLEOTIDE SEQUENCE</scope>
</reference>
<feature type="domain" description="Ketoreductase" evidence="2">
    <location>
        <begin position="18"/>
        <end position="199"/>
    </location>
</feature>
<dbReference type="PANTHER" id="PTHR42760">
    <property type="entry name" value="SHORT-CHAIN DEHYDROGENASES/REDUCTASES FAMILY MEMBER"/>
    <property type="match status" value="1"/>
</dbReference>
<dbReference type="SUPFAM" id="SSF51735">
    <property type="entry name" value="NAD(P)-binding Rossmann-fold domains"/>
    <property type="match status" value="1"/>
</dbReference>
<organism evidence="3">
    <name type="scientific">freshwater metagenome</name>
    <dbReference type="NCBI Taxonomy" id="449393"/>
    <lineage>
        <taxon>unclassified sequences</taxon>
        <taxon>metagenomes</taxon>
        <taxon>ecological metagenomes</taxon>
    </lineage>
</organism>
<dbReference type="Gene3D" id="3.40.50.720">
    <property type="entry name" value="NAD(P)-binding Rossmann-like Domain"/>
    <property type="match status" value="1"/>
</dbReference>
<evidence type="ECO:0000256" key="1">
    <source>
        <dbReference type="ARBA" id="ARBA00006484"/>
    </source>
</evidence>
<protein>
    <submittedName>
        <fullName evidence="3">Unannotated protein</fullName>
    </submittedName>
</protein>
<dbReference type="PRINTS" id="PR00081">
    <property type="entry name" value="GDHRDH"/>
</dbReference>
<dbReference type="PRINTS" id="PR00080">
    <property type="entry name" value="SDRFAMILY"/>
</dbReference>
<evidence type="ECO:0000259" key="2">
    <source>
        <dbReference type="SMART" id="SM00822"/>
    </source>
</evidence>
<proteinExistence type="inferred from homology"/>
<evidence type="ECO:0000313" key="3">
    <source>
        <dbReference type="EMBL" id="CAB4569085.1"/>
    </source>
</evidence>
<dbReference type="SMART" id="SM00822">
    <property type="entry name" value="PKS_KR"/>
    <property type="match status" value="1"/>
</dbReference>
<name>A0A6J6E1J3_9ZZZZ</name>
<dbReference type="InterPro" id="IPR057326">
    <property type="entry name" value="KR_dom"/>
</dbReference>